<keyword evidence="2" id="KW-1185">Reference proteome</keyword>
<name>A0AAU9XNW1_9CNID</name>
<dbReference type="AlphaFoldDB" id="A0AAU9XNW1"/>
<evidence type="ECO:0000313" key="2">
    <source>
        <dbReference type="Proteomes" id="UP001159428"/>
    </source>
</evidence>
<proteinExistence type="predicted"/>
<evidence type="ECO:0000313" key="1">
    <source>
        <dbReference type="EMBL" id="CAH3152246.1"/>
    </source>
</evidence>
<gene>
    <name evidence="1" type="ORF">PMEA_00026618</name>
</gene>
<sequence length="141" mass="15806">MRGSPHLHVLRAPYTFCVKHCIRDIRSWMSNDDLKFNDDKTEFLIIGSSQQLGKLDNISIRVGDSDIQPVPLARNLVVMVKRLNTKSLCTSNGFVFICTIEGIIVIGHSNKAAIQVQSLRKAELIIELTKRGSKPLEMSTI</sequence>
<reference evidence="1 2" key="1">
    <citation type="submission" date="2022-05" db="EMBL/GenBank/DDBJ databases">
        <authorList>
            <consortium name="Genoscope - CEA"/>
            <person name="William W."/>
        </authorList>
    </citation>
    <scope>NUCLEOTIDE SEQUENCE [LARGE SCALE GENOMIC DNA]</scope>
</reference>
<organism evidence="1 2">
    <name type="scientific">Pocillopora meandrina</name>
    <dbReference type="NCBI Taxonomy" id="46732"/>
    <lineage>
        <taxon>Eukaryota</taxon>
        <taxon>Metazoa</taxon>
        <taxon>Cnidaria</taxon>
        <taxon>Anthozoa</taxon>
        <taxon>Hexacorallia</taxon>
        <taxon>Scleractinia</taxon>
        <taxon>Astrocoeniina</taxon>
        <taxon>Pocilloporidae</taxon>
        <taxon>Pocillopora</taxon>
    </lineage>
</organism>
<dbReference type="EMBL" id="CALNXJ010000050">
    <property type="protein sequence ID" value="CAH3152246.1"/>
    <property type="molecule type" value="Genomic_DNA"/>
</dbReference>
<protein>
    <submittedName>
        <fullName evidence="1">Uncharacterized protein</fullName>
    </submittedName>
</protein>
<comment type="caution">
    <text evidence="1">The sequence shown here is derived from an EMBL/GenBank/DDBJ whole genome shotgun (WGS) entry which is preliminary data.</text>
</comment>
<dbReference type="Proteomes" id="UP001159428">
    <property type="component" value="Unassembled WGS sequence"/>
</dbReference>
<accession>A0AAU9XNW1</accession>